<evidence type="ECO:0000256" key="2">
    <source>
        <dbReference type="ARBA" id="ARBA00022833"/>
    </source>
</evidence>
<dbReference type="SMART" id="SM00066">
    <property type="entry name" value="GAL4"/>
    <property type="match status" value="1"/>
</dbReference>
<dbReference type="Pfam" id="PF04082">
    <property type="entry name" value="Fungal_trans"/>
    <property type="match status" value="1"/>
</dbReference>
<dbReference type="GO" id="GO:0009410">
    <property type="term" value="P:response to xenobiotic stimulus"/>
    <property type="evidence" value="ECO:0007669"/>
    <property type="project" value="TreeGrafter"/>
</dbReference>
<keyword evidence="3" id="KW-0805">Transcription regulation</keyword>
<dbReference type="EMBL" id="KQ030518">
    <property type="protein sequence ID" value="KJZ75354.1"/>
    <property type="molecule type" value="Genomic_DNA"/>
</dbReference>
<evidence type="ECO:0000256" key="4">
    <source>
        <dbReference type="ARBA" id="ARBA00023125"/>
    </source>
</evidence>
<evidence type="ECO:0000256" key="1">
    <source>
        <dbReference type="ARBA" id="ARBA00022723"/>
    </source>
</evidence>
<dbReference type="OrthoDB" id="4064873at2759"/>
<evidence type="ECO:0000313" key="9">
    <source>
        <dbReference type="EMBL" id="KJZ75354.1"/>
    </source>
</evidence>
<dbReference type="PROSITE" id="PS50048">
    <property type="entry name" value="ZN2_CY6_FUNGAL_2"/>
    <property type="match status" value="1"/>
</dbReference>
<keyword evidence="10" id="KW-1185">Reference proteome</keyword>
<dbReference type="GO" id="GO:0003677">
    <property type="term" value="F:DNA binding"/>
    <property type="evidence" value="ECO:0007669"/>
    <property type="project" value="UniProtKB-KW"/>
</dbReference>
<name>A0A0F8A5H8_9HYPO</name>
<dbReference type="CDD" id="cd00067">
    <property type="entry name" value="GAL4"/>
    <property type="match status" value="1"/>
</dbReference>
<dbReference type="GO" id="GO:0000981">
    <property type="term" value="F:DNA-binding transcription factor activity, RNA polymerase II-specific"/>
    <property type="evidence" value="ECO:0007669"/>
    <property type="project" value="InterPro"/>
</dbReference>
<dbReference type="AlphaFoldDB" id="A0A0F8A5H8"/>
<dbReference type="Proteomes" id="UP000054481">
    <property type="component" value="Unassembled WGS sequence"/>
</dbReference>
<dbReference type="InterPro" id="IPR036864">
    <property type="entry name" value="Zn2-C6_fun-type_DNA-bd_sf"/>
</dbReference>
<dbReference type="Pfam" id="PF00172">
    <property type="entry name" value="Zn_clus"/>
    <property type="match status" value="1"/>
</dbReference>
<dbReference type="CDD" id="cd12148">
    <property type="entry name" value="fungal_TF_MHR"/>
    <property type="match status" value="1"/>
</dbReference>
<evidence type="ECO:0000256" key="6">
    <source>
        <dbReference type="ARBA" id="ARBA00023242"/>
    </source>
</evidence>
<feature type="domain" description="Zn(2)-C6 fungal-type" evidence="8">
    <location>
        <begin position="13"/>
        <end position="42"/>
    </location>
</feature>
<dbReference type="SUPFAM" id="SSF57701">
    <property type="entry name" value="Zn2/Cys6 DNA-binding domain"/>
    <property type="match status" value="1"/>
</dbReference>
<sequence>MASVHQRLRARKACIPCRHRKRKCDAGEPCGMCTAYGYDCEYPRDDGPAKTARDAKVTRRLTAQAAASAISPSEAASSPGGKGMAAAKTWTMAGPTHEQETGMLDAQRARFVSASSVIAFPRVLDFELGSKRPHVLHSFGYNMGVRPEEKSTHSGHLANLVTEEDMESFSAVFHSVLGSCIDFIHPETYRRRSQQYYRDREEDAIFGTVVAGVVALGSFFSYKNGHPRETDIAHFAKSALEDPALTRRPTPEQIIAWALRTIYLRSTTRPNNAWMASCTMMHLMEAQGLHRDENIKRLVHVPSIAAAGLDENRIRTVFWTAWSLHIILSYEYGRSAVHYPGVTCADFSLDSGESDAHRLVRLAQIIPCPNSPFRLQITPQDPKDDLCHRIRALDRVLNYHSFLIFTKADIMFCFYRRLYQFRAKLGDDVVQILIKAGNESVKAATAVAQRGLPFWNAVGSVFQYCCVLIALDTPAALSHIPSAIQGLQDIVCAFDTRLTREALSTVQNLLQDRIARKRQELEYLEAADVKRPALSTSPESVQPDHDTFLDLDLLAQTGDPPEGFLSDSFWQWLR</sequence>
<keyword evidence="5" id="KW-0804">Transcription</keyword>
<evidence type="ECO:0000256" key="5">
    <source>
        <dbReference type="ARBA" id="ARBA00023163"/>
    </source>
</evidence>
<protein>
    <recommendedName>
        <fullName evidence="8">Zn(2)-C6 fungal-type domain-containing protein</fullName>
    </recommendedName>
</protein>
<feature type="compositionally biased region" description="Low complexity" evidence="7">
    <location>
        <begin position="66"/>
        <end position="78"/>
    </location>
</feature>
<dbReference type="InterPro" id="IPR007219">
    <property type="entry name" value="XnlR_reg_dom"/>
</dbReference>
<dbReference type="Gene3D" id="4.10.240.10">
    <property type="entry name" value="Zn(2)-C6 fungal-type DNA-binding domain"/>
    <property type="match status" value="1"/>
</dbReference>
<keyword evidence="4" id="KW-0238">DNA-binding</keyword>
<evidence type="ECO:0000256" key="7">
    <source>
        <dbReference type="SAM" id="MobiDB-lite"/>
    </source>
</evidence>
<accession>A0A0F8A5H8</accession>
<gene>
    <name evidence="9" type="ORF">HIM_05280</name>
</gene>
<proteinExistence type="predicted"/>
<dbReference type="GO" id="GO:0006351">
    <property type="term" value="P:DNA-templated transcription"/>
    <property type="evidence" value="ECO:0007669"/>
    <property type="project" value="InterPro"/>
</dbReference>
<reference evidence="9 10" key="1">
    <citation type="journal article" date="2014" name="Genome Biol. Evol.">
        <title>Comparative genomics and transcriptomics analyses reveal divergent lifestyle features of nematode endoparasitic fungus Hirsutella minnesotensis.</title>
        <authorList>
            <person name="Lai Y."/>
            <person name="Liu K."/>
            <person name="Zhang X."/>
            <person name="Zhang X."/>
            <person name="Li K."/>
            <person name="Wang N."/>
            <person name="Shu C."/>
            <person name="Wu Y."/>
            <person name="Wang C."/>
            <person name="Bushley K.E."/>
            <person name="Xiang M."/>
            <person name="Liu X."/>
        </authorList>
    </citation>
    <scope>NUCLEOTIDE SEQUENCE [LARGE SCALE GENOMIC DNA]</scope>
    <source>
        <strain evidence="9 10">3608</strain>
    </source>
</reference>
<dbReference type="PANTHER" id="PTHR31779">
    <property type="entry name" value="2-NITROPROPANE DIOXYGENASE FAMILY, PUTATIVE (AFU_ORTHOLOGUE AFUA_2G17430)-RELATED"/>
    <property type="match status" value="1"/>
</dbReference>
<evidence type="ECO:0000259" key="8">
    <source>
        <dbReference type="PROSITE" id="PS50048"/>
    </source>
</evidence>
<keyword evidence="1" id="KW-0479">Metal-binding</keyword>
<keyword evidence="2" id="KW-0862">Zinc</keyword>
<organism evidence="9 10">
    <name type="scientific">Hirsutella minnesotensis 3608</name>
    <dbReference type="NCBI Taxonomy" id="1043627"/>
    <lineage>
        <taxon>Eukaryota</taxon>
        <taxon>Fungi</taxon>
        <taxon>Dikarya</taxon>
        <taxon>Ascomycota</taxon>
        <taxon>Pezizomycotina</taxon>
        <taxon>Sordariomycetes</taxon>
        <taxon>Hypocreomycetidae</taxon>
        <taxon>Hypocreales</taxon>
        <taxon>Ophiocordycipitaceae</taxon>
        <taxon>Hirsutella</taxon>
    </lineage>
</organism>
<keyword evidence="6" id="KW-0539">Nucleus</keyword>
<evidence type="ECO:0000256" key="3">
    <source>
        <dbReference type="ARBA" id="ARBA00023015"/>
    </source>
</evidence>
<dbReference type="InterPro" id="IPR001138">
    <property type="entry name" value="Zn2Cys6_DnaBD"/>
</dbReference>
<dbReference type="PROSITE" id="PS00463">
    <property type="entry name" value="ZN2_CY6_FUNGAL_1"/>
    <property type="match status" value="1"/>
</dbReference>
<dbReference type="InterPro" id="IPR052478">
    <property type="entry name" value="Metabolite_Synth_Reg"/>
</dbReference>
<dbReference type="GO" id="GO:0008270">
    <property type="term" value="F:zinc ion binding"/>
    <property type="evidence" value="ECO:0007669"/>
    <property type="project" value="InterPro"/>
</dbReference>
<feature type="region of interest" description="Disordered" evidence="7">
    <location>
        <begin position="66"/>
        <end position="86"/>
    </location>
</feature>
<evidence type="ECO:0000313" key="10">
    <source>
        <dbReference type="Proteomes" id="UP000054481"/>
    </source>
</evidence>
<dbReference type="PANTHER" id="PTHR31779:SF4">
    <property type="entry name" value="2-NITROPROPANE DIOXYGENASE FAMILY, PUTATIVE (AFU_ORTHOLOGUE AFUA_2G17430)-RELATED"/>
    <property type="match status" value="1"/>
</dbReference>